<evidence type="ECO:0000256" key="5">
    <source>
        <dbReference type="ARBA" id="ARBA00023125"/>
    </source>
</evidence>
<dbReference type="SMART" id="SM00066">
    <property type="entry name" value="GAL4"/>
    <property type="match status" value="1"/>
</dbReference>
<evidence type="ECO:0000256" key="2">
    <source>
        <dbReference type="ARBA" id="ARBA00022723"/>
    </source>
</evidence>
<evidence type="ECO:0000256" key="4">
    <source>
        <dbReference type="ARBA" id="ARBA00023015"/>
    </source>
</evidence>
<dbReference type="PROSITE" id="PS00463">
    <property type="entry name" value="ZN2_CY6_FUNGAL_1"/>
    <property type="match status" value="1"/>
</dbReference>
<evidence type="ECO:0000256" key="7">
    <source>
        <dbReference type="ARBA" id="ARBA00023242"/>
    </source>
</evidence>
<dbReference type="Proteomes" id="UP001408356">
    <property type="component" value="Unassembled WGS sequence"/>
</dbReference>
<evidence type="ECO:0000256" key="1">
    <source>
        <dbReference type="ARBA" id="ARBA00004123"/>
    </source>
</evidence>
<dbReference type="Gene3D" id="4.10.240.10">
    <property type="entry name" value="Zn(2)-C6 fungal-type DNA-binding domain"/>
    <property type="match status" value="1"/>
</dbReference>
<dbReference type="SMART" id="SM00906">
    <property type="entry name" value="Fungal_trans"/>
    <property type="match status" value="1"/>
</dbReference>
<evidence type="ECO:0000256" key="3">
    <source>
        <dbReference type="ARBA" id="ARBA00022833"/>
    </source>
</evidence>
<keyword evidence="11" id="KW-1185">Reference proteome</keyword>
<reference evidence="10 11" key="1">
    <citation type="journal article" date="2024" name="J. Plant Pathol.">
        <title>Sequence and assembly of the genome of Seiridium unicorne, isolate CBS 538.82, causal agent of cypress canker disease.</title>
        <authorList>
            <person name="Scali E."/>
            <person name="Rocca G.D."/>
            <person name="Danti R."/>
            <person name="Garbelotto M."/>
            <person name="Barberini S."/>
            <person name="Baroncelli R."/>
            <person name="Emiliani G."/>
        </authorList>
    </citation>
    <scope>NUCLEOTIDE SEQUENCE [LARGE SCALE GENOMIC DNA]</scope>
    <source>
        <strain evidence="10 11">BM-138-508</strain>
    </source>
</reference>
<dbReference type="InterPro" id="IPR007219">
    <property type="entry name" value="XnlR_reg_dom"/>
</dbReference>
<sequence>MKSSLHRFRVTSRSSPSPPSDSPMPDRPPSAGGAEKPPSLAVAKPNHIPACDRCRNFKKKCSRTFPVCSLCASAGTKCSFSTPASSSDAQTHHLRARVDWLTSYINQALPLAAPGIETIETGAELSEIVQWISTNAALSQGQSPPSAISGSQNVLLSGHQLMVDHRGLEPGVEGQTARASPGHQSIVQQSPEAFTGGSQPPADGTHVINQRLPPNAAARRFVDAYFRNVNRAYPFVDRNKVLNDLETLGDFPQRKQDADSTLLYLIMAIGCTTLQRAGQVPVGTTSKFEVAYPDIIQECLCRESIESIQILVLLALYSLFDPLAPSAWSLVSIAARQAILLGLSRRSSDGRSMSAAEIELRHRLLWSIYVLDRMMATSLGLPTALNDENMDVPLPGLTVDEFASPDRSQFASILQTSRHVIALRQIEGRILDQVHLLKQSKISSLTHADRRSILQDMRADIENWYSNGCLVSPLEPDNVPIHNSITWLSARYYYLLILLYYPTQFNSSGCIVSKAELLRFTQKHVQSSSVLFHQRQLPLNRVTLFRAFPVGLVLMHGFVACAAECSPYPAREEVTMLISILEAFPEEWLNAHRASRTLRQFLTITRGVGDYGALQFSNAAFVSGQIASTRESALNIVRPAISGFTELMQDVLGKTTCYASLENTEERTSGRLGSFASHSSPSGTGSGTMAGISGVAGSDGSDMNYGWPGSLDLDFL</sequence>
<dbReference type="InterPro" id="IPR052202">
    <property type="entry name" value="Yeast_MetPath_Reg"/>
</dbReference>
<dbReference type="InterPro" id="IPR001138">
    <property type="entry name" value="Zn2Cys6_DnaBD"/>
</dbReference>
<dbReference type="InterPro" id="IPR036864">
    <property type="entry name" value="Zn2-C6_fun-type_DNA-bd_sf"/>
</dbReference>
<evidence type="ECO:0000256" key="8">
    <source>
        <dbReference type="SAM" id="MobiDB-lite"/>
    </source>
</evidence>
<evidence type="ECO:0000313" key="10">
    <source>
        <dbReference type="EMBL" id="KAK9423412.1"/>
    </source>
</evidence>
<comment type="caution">
    <text evidence="10">The sequence shown here is derived from an EMBL/GenBank/DDBJ whole genome shotgun (WGS) entry which is preliminary data.</text>
</comment>
<keyword evidence="7" id="KW-0539">Nucleus</keyword>
<comment type="subcellular location">
    <subcellularLocation>
        <location evidence="1">Nucleus</location>
    </subcellularLocation>
</comment>
<feature type="compositionally biased region" description="Low complexity" evidence="8">
    <location>
        <begin position="673"/>
        <end position="691"/>
    </location>
</feature>
<proteinExistence type="predicted"/>
<keyword evidence="2" id="KW-0479">Metal-binding</keyword>
<evidence type="ECO:0000313" key="11">
    <source>
        <dbReference type="Proteomes" id="UP001408356"/>
    </source>
</evidence>
<keyword evidence="5" id="KW-0238">DNA-binding</keyword>
<dbReference type="EMBL" id="JARVKF010000079">
    <property type="protein sequence ID" value="KAK9423412.1"/>
    <property type="molecule type" value="Genomic_DNA"/>
</dbReference>
<dbReference type="PANTHER" id="PTHR47782:SF7">
    <property type="entry name" value="PROTEIN STB5"/>
    <property type="match status" value="1"/>
</dbReference>
<name>A0ABR2V909_9PEZI</name>
<feature type="compositionally biased region" description="Pro residues" evidence="8">
    <location>
        <begin position="16"/>
        <end position="28"/>
    </location>
</feature>
<feature type="domain" description="Zn(2)-C6 fungal-type" evidence="9">
    <location>
        <begin position="50"/>
        <end position="80"/>
    </location>
</feature>
<dbReference type="Pfam" id="PF04082">
    <property type="entry name" value="Fungal_trans"/>
    <property type="match status" value="1"/>
</dbReference>
<evidence type="ECO:0000259" key="9">
    <source>
        <dbReference type="PROSITE" id="PS50048"/>
    </source>
</evidence>
<gene>
    <name evidence="10" type="ORF">SUNI508_04306</name>
</gene>
<dbReference type="Pfam" id="PF00172">
    <property type="entry name" value="Zn_clus"/>
    <property type="match status" value="1"/>
</dbReference>
<protein>
    <submittedName>
        <fullName evidence="10">Transcription factor domain-containing protein</fullName>
    </submittedName>
</protein>
<keyword evidence="3" id="KW-0862">Zinc</keyword>
<dbReference type="PROSITE" id="PS50048">
    <property type="entry name" value="ZN2_CY6_FUNGAL_2"/>
    <property type="match status" value="1"/>
</dbReference>
<feature type="region of interest" description="Disordered" evidence="8">
    <location>
        <begin position="1"/>
        <end position="41"/>
    </location>
</feature>
<organism evidence="10 11">
    <name type="scientific">Seiridium unicorne</name>
    <dbReference type="NCBI Taxonomy" id="138068"/>
    <lineage>
        <taxon>Eukaryota</taxon>
        <taxon>Fungi</taxon>
        <taxon>Dikarya</taxon>
        <taxon>Ascomycota</taxon>
        <taxon>Pezizomycotina</taxon>
        <taxon>Sordariomycetes</taxon>
        <taxon>Xylariomycetidae</taxon>
        <taxon>Amphisphaeriales</taxon>
        <taxon>Sporocadaceae</taxon>
        <taxon>Seiridium</taxon>
    </lineage>
</organism>
<accession>A0ABR2V909</accession>
<evidence type="ECO:0000256" key="6">
    <source>
        <dbReference type="ARBA" id="ARBA00023163"/>
    </source>
</evidence>
<keyword evidence="4" id="KW-0805">Transcription regulation</keyword>
<feature type="compositionally biased region" description="Basic residues" evidence="8">
    <location>
        <begin position="1"/>
        <end position="10"/>
    </location>
</feature>
<dbReference type="CDD" id="cd00067">
    <property type="entry name" value="GAL4"/>
    <property type="match status" value="1"/>
</dbReference>
<keyword evidence="6" id="KW-0804">Transcription</keyword>
<dbReference type="SUPFAM" id="SSF57701">
    <property type="entry name" value="Zn2/Cys6 DNA-binding domain"/>
    <property type="match status" value="1"/>
</dbReference>
<feature type="region of interest" description="Disordered" evidence="8">
    <location>
        <begin position="669"/>
        <end position="693"/>
    </location>
</feature>
<dbReference type="PANTHER" id="PTHR47782">
    <property type="entry name" value="ZN(II)2CYS6 TRANSCRIPTION FACTOR (EUROFUNG)-RELATED"/>
    <property type="match status" value="1"/>
</dbReference>
<dbReference type="CDD" id="cd12148">
    <property type="entry name" value="fungal_TF_MHR"/>
    <property type="match status" value="1"/>
</dbReference>